<dbReference type="AlphaFoldDB" id="A0A8S4G536"/>
<dbReference type="GO" id="GO:0016020">
    <property type="term" value="C:membrane"/>
    <property type="evidence" value="ECO:0007669"/>
    <property type="project" value="TreeGrafter"/>
</dbReference>
<dbReference type="Proteomes" id="UP000653454">
    <property type="component" value="Unassembled WGS sequence"/>
</dbReference>
<feature type="region of interest" description="Disordered" evidence="1">
    <location>
        <begin position="263"/>
        <end position="302"/>
    </location>
</feature>
<reference evidence="3" key="1">
    <citation type="submission" date="2020-11" db="EMBL/GenBank/DDBJ databases">
        <authorList>
            <person name="Whiteford S."/>
        </authorList>
    </citation>
    <scope>NUCLEOTIDE SEQUENCE</scope>
</reference>
<evidence type="ECO:0000313" key="4">
    <source>
        <dbReference type="Proteomes" id="UP000653454"/>
    </source>
</evidence>
<feature type="transmembrane region" description="Helical" evidence="2">
    <location>
        <begin position="87"/>
        <end position="115"/>
    </location>
</feature>
<dbReference type="InterPro" id="IPR012464">
    <property type="entry name" value="DUF1676"/>
</dbReference>
<dbReference type="PANTHER" id="PTHR21879:SF4">
    <property type="entry name" value="OSIRIS 17, ISOFORM C"/>
    <property type="match status" value="1"/>
</dbReference>
<accession>A0A8S4G536</accession>
<sequence>MKFTIPETPLEEVTDVLYDKGVNFMLTHDMKLTLPETFFHGSTLKISPRALTKTGALVHIELEPKVQENGEGRIFFKKIKKYIRKKLVMAAIAIILVVKLIALKLIFVLPVIFGVTTAKKIFLKLLLFLFPALSHIFKLCSWYHQNYHTTKFHHHHHLITHHHHKPPHHGHPAPVYGPPSHHNSVQVHQPTHHSGPTFEHYNQDWELSGPGLGSEYIGSDINRNAIANFKPNVNDVNDINAWGLGLPPGTSMNVGEIASSSNNQASVVQPNGGGRPIYNNGRPSGPQAKNPYNRNKPVQPNDPEKEALIRAAALAARAPPSPVRDEVLRVSAAKLHETNRIQTEAELIRTQKEILAKQDPDTIAADKFYSPLLDRVDGILAPLGAADVGCRERAVCSLYREPFSHAPYSNLLSNELSKDSNELVPPAESKIAILYYRYVQAARDGQDQNDCLALYPHCNMDFGKKKKK</sequence>
<organism evidence="3 4">
    <name type="scientific">Plutella xylostella</name>
    <name type="common">Diamondback moth</name>
    <name type="synonym">Plutella maculipennis</name>
    <dbReference type="NCBI Taxonomy" id="51655"/>
    <lineage>
        <taxon>Eukaryota</taxon>
        <taxon>Metazoa</taxon>
        <taxon>Ecdysozoa</taxon>
        <taxon>Arthropoda</taxon>
        <taxon>Hexapoda</taxon>
        <taxon>Insecta</taxon>
        <taxon>Pterygota</taxon>
        <taxon>Neoptera</taxon>
        <taxon>Endopterygota</taxon>
        <taxon>Lepidoptera</taxon>
        <taxon>Glossata</taxon>
        <taxon>Ditrysia</taxon>
        <taxon>Yponomeutoidea</taxon>
        <taxon>Plutellidae</taxon>
        <taxon>Plutella</taxon>
    </lineage>
</organism>
<protein>
    <submittedName>
        <fullName evidence="3">(diamondback moth) hypothetical protein</fullName>
    </submittedName>
</protein>
<dbReference type="EMBL" id="CAJHNJ030000107">
    <property type="protein sequence ID" value="CAG9135570.1"/>
    <property type="molecule type" value="Genomic_DNA"/>
</dbReference>
<proteinExistence type="predicted"/>
<dbReference type="PANTHER" id="PTHR21879">
    <property type="entry name" value="FI03362P-RELATED-RELATED"/>
    <property type="match status" value="1"/>
</dbReference>
<evidence type="ECO:0000313" key="3">
    <source>
        <dbReference type="EMBL" id="CAG9135570.1"/>
    </source>
</evidence>
<evidence type="ECO:0000256" key="2">
    <source>
        <dbReference type="SAM" id="Phobius"/>
    </source>
</evidence>
<name>A0A8S4G536_PLUXY</name>
<dbReference type="Pfam" id="PF07898">
    <property type="entry name" value="DUF1676"/>
    <property type="match status" value="1"/>
</dbReference>
<evidence type="ECO:0000256" key="1">
    <source>
        <dbReference type="SAM" id="MobiDB-lite"/>
    </source>
</evidence>
<keyword evidence="2" id="KW-1133">Transmembrane helix</keyword>
<comment type="caution">
    <text evidence="3">The sequence shown here is derived from an EMBL/GenBank/DDBJ whole genome shotgun (WGS) entry which is preliminary data.</text>
</comment>
<gene>
    <name evidence="3" type="ORF">PLXY2_LOCUS13828</name>
</gene>
<keyword evidence="4" id="KW-1185">Reference proteome</keyword>
<keyword evidence="2" id="KW-0812">Transmembrane</keyword>
<keyword evidence="2" id="KW-0472">Membrane</keyword>